<keyword evidence="8" id="KW-0694">RNA-binding</keyword>
<evidence type="ECO:0000256" key="4">
    <source>
        <dbReference type="ARBA" id="ARBA00022737"/>
    </source>
</evidence>
<sequence length="69" mass="8151">QYRLLFLLLSLCFVLVGKLNQFGSYEELPDYIMVMVANKKSQDQMTEDLSLFLGNNTIRFTVWYVSEYL</sequence>
<evidence type="ECO:0000256" key="5">
    <source>
        <dbReference type="ARBA" id="ARBA00022771"/>
    </source>
</evidence>
<evidence type="ECO:0000256" key="6">
    <source>
        <dbReference type="ARBA" id="ARBA00022833"/>
    </source>
</evidence>
<evidence type="ECO:0000256" key="3">
    <source>
        <dbReference type="ARBA" id="ARBA00022723"/>
    </source>
</evidence>
<protein>
    <recommendedName>
        <fullName evidence="2 8">Zinc finger CCCH domain-containing protein 14</fullName>
    </recommendedName>
</protein>
<dbReference type="GO" id="GO:0008143">
    <property type="term" value="F:poly(A) binding"/>
    <property type="evidence" value="ECO:0007669"/>
    <property type="project" value="UniProtKB-UniRule"/>
</dbReference>
<keyword evidence="7 8" id="KW-0539">Nucleus</keyword>
<comment type="subcellular location">
    <subcellularLocation>
        <location evidence="8">Nucleus speckle</location>
    </subcellularLocation>
</comment>
<dbReference type="PANTHER" id="PTHR14738">
    <property type="entry name" value="ZINC FINGER CCCH DOMAIN-CONTAINING PROTEIN 14"/>
    <property type="match status" value="1"/>
</dbReference>
<feature type="chain" id="PRO_5034275780" description="Zinc finger CCCH domain-containing protein 14" evidence="9">
    <location>
        <begin position="20"/>
        <end position="69"/>
    </location>
</feature>
<dbReference type="GO" id="GO:0005737">
    <property type="term" value="C:cytoplasm"/>
    <property type="evidence" value="ECO:0007669"/>
    <property type="project" value="TreeGrafter"/>
</dbReference>
<evidence type="ECO:0000256" key="1">
    <source>
        <dbReference type="ARBA" id="ARBA00008423"/>
    </source>
</evidence>
<dbReference type="GO" id="GO:0043488">
    <property type="term" value="P:regulation of mRNA stability"/>
    <property type="evidence" value="ECO:0007669"/>
    <property type="project" value="UniProtKB-UniRule"/>
</dbReference>
<reference evidence="10" key="2">
    <citation type="submission" date="2025-09" db="UniProtKB">
        <authorList>
            <consortium name="Ensembl"/>
        </authorList>
    </citation>
    <scope>IDENTIFICATION</scope>
</reference>
<organism evidence="10 11">
    <name type="scientific">Spermophilus dauricus</name>
    <name type="common">Daurian ground squirrel</name>
    <dbReference type="NCBI Taxonomy" id="99837"/>
    <lineage>
        <taxon>Eukaryota</taxon>
        <taxon>Metazoa</taxon>
        <taxon>Chordata</taxon>
        <taxon>Craniata</taxon>
        <taxon>Vertebrata</taxon>
        <taxon>Euteleostomi</taxon>
        <taxon>Mammalia</taxon>
        <taxon>Eutheria</taxon>
        <taxon>Euarchontoglires</taxon>
        <taxon>Glires</taxon>
        <taxon>Rodentia</taxon>
        <taxon>Sciuromorpha</taxon>
        <taxon>Sciuridae</taxon>
        <taxon>Xerinae</taxon>
        <taxon>Marmotini</taxon>
        <taxon>Spermophilus</taxon>
    </lineage>
</organism>
<evidence type="ECO:0000256" key="9">
    <source>
        <dbReference type="SAM" id="SignalP"/>
    </source>
</evidence>
<dbReference type="InterPro" id="IPR040366">
    <property type="entry name" value="Nab2/ZC3H14"/>
</dbReference>
<evidence type="ECO:0000256" key="8">
    <source>
        <dbReference type="RuleBase" id="RU369058"/>
    </source>
</evidence>
<keyword evidence="11" id="KW-1185">Reference proteome</keyword>
<evidence type="ECO:0000313" key="11">
    <source>
        <dbReference type="Proteomes" id="UP000694422"/>
    </source>
</evidence>
<dbReference type="PANTHER" id="PTHR14738:SF29">
    <property type="entry name" value="ZINC FINGER CCCH DOMAIN-CONTAINING PROTEIN 14"/>
    <property type="match status" value="1"/>
</dbReference>
<dbReference type="GO" id="GO:0008270">
    <property type="term" value="F:zinc ion binding"/>
    <property type="evidence" value="ECO:0007669"/>
    <property type="project" value="UniProtKB-KW"/>
</dbReference>
<keyword evidence="4 8" id="KW-0677">Repeat</keyword>
<keyword evidence="9" id="KW-0732">Signal</keyword>
<keyword evidence="5 8" id="KW-0863">Zinc-finger</keyword>
<proteinExistence type="inferred from homology"/>
<comment type="similarity">
    <text evidence="1 8">Belongs to the ZC3H14 family.</text>
</comment>
<accession>A0A8C9QIH7</accession>
<dbReference type="AlphaFoldDB" id="A0A8C9QIH7"/>
<keyword evidence="3 8" id="KW-0479">Metal-binding</keyword>
<evidence type="ECO:0000256" key="7">
    <source>
        <dbReference type="ARBA" id="ARBA00023242"/>
    </source>
</evidence>
<dbReference type="Proteomes" id="UP000694422">
    <property type="component" value="Unplaced"/>
</dbReference>
<comment type="function">
    <text evidence="8">RNA-binding protein involved in the biogenesis of circular RNAs (circRNAs), which are produced by back-splicing circularization of pre-mRNAs. Acts by binding to both exon-intron boundary and 3'-UTR of pre-mRNAs to promote circRNA biogenesis through dimerization and the association with the spliceosome.</text>
</comment>
<keyword evidence="6 8" id="KW-0862">Zinc</keyword>
<feature type="signal peptide" evidence="9">
    <location>
        <begin position="1"/>
        <end position="19"/>
    </location>
</feature>
<reference evidence="10" key="1">
    <citation type="submission" date="2025-08" db="UniProtKB">
        <authorList>
            <consortium name="Ensembl"/>
        </authorList>
    </citation>
    <scope>IDENTIFICATION</scope>
</reference>
<evidence type="ECO:0000313" key="10">
    <source>
        <dbReference type="Ensembl" id="ENSSDAP00000021907.1"/>
    </source>
</evidence>
<dbReference type="Ensembl" id="ENSSDAT00000025029.1">
    <property type="protein sequence ID" value="ENSSDAP00000021907.1"/>
    <property type="gene ID" value="ENSSDAG00000019936.1"/>
</dbReference>
<evidence type="ECO:0000256" key="2">
    <source>
        <dbReference type="ARBA" id="ARBA00015071"/>
    </source>
</evidence>
<dbReference type="GO" id="GO:0016607">
    <property type="term" value="C:nuclear speck"/>
    <property type="evidence" value="ECO:0007669"/>
    <property type="project" value="UniProtKB-SubCell"/>
</dbReference>
<name>A0A8C9QIH7_SPEDA</name>